<feature type="domain" description="Ubiquitin-like protease family profile" evidence="6">
    <location>
        <begin position="453"/>
        <end position="619"/>
    </location>
</feature>
<dbReference type="SUPFAM" id="SSF54001">
    <property type="entry name" value="Cysteine proteinases"/>
    <property type="match status" value="1"/>
</dbReference>
<keyword evidence="2" id="KW-0645">Protease</keyword>
<dbReference type="GO" id="GO:0060255">
    <property type="term" value="P:regulation of macromolecule metabolic process"/>
    <property type="evidence" value="ECO:0007669"/>
    <property type="project" value="UniProtKB-ARBA"/>
</dbReference>
<dbReference type="InterPro" id="IPR003653">
    <property type="entry name" value="Peptidase_C48_C"/>
</dbReference>
<evidence type="ECO:0000256" key="3">
    <source>
        <dbReference type="ARBA" id="ARBA00022801"/>
    </source>
</evidence>
<dbReference type="GO" id="GO:0005634">
    <property type="term" value="C:nucleus"/>
    <property type="evidence" value="ECO:0007669"/>
    <property type="project" value="TreeGrafter"/>
</dbReference>
<evidence type="ECO:0000313" key="7">
    <source>
        <dbReference type="Proteomes" id="UP000887575"/>
    </source>
</evidence>
<reference evidence="8" key="1">
    <citation type="submission" date="2024-02" db="UniProtKB">
        <authorList>
            <consortium name="WormBaseParasite"/>
        </authorList>
    </citation>
    <scope>IDENTIFICATION</scope>
</reference>
<dbReference type="Pfam" id="PF02902">
    <property type="entry name" value="Peptidase_C48"/>
    <property type="match status" value="1"/>
</dbReference>
<evidence type="ECO:0000256" key="1">
    <source>
        <dbReference type="ARBA" id="ARBA00005234"/>
    </source>
</evidence>
<accession>A0AAF3JBG4</accession>
<dbReference type="FunFam" id="3.40.395.10:FF:000001">
    <property type="entry name" value="Sentrin-specific protease 1"/>
    <property type="match status" value="1"/>
</dbReference>
<dbReference type="PANTHER" id="PTHR12606:SF141">
    <property type="entry name" value="GH15225P-RELATED"/>
    <property type="match status" value="1"/>
</dbReference>
<dbReference type="GO" id="GO:0016926">
    <property type="term" value="P:protein desumoylation"/>
    <property type="evidence" value="ECO:0007669"/>
    <property type="project" value="TreeGrafter"/>
</dbReference>
<evidence type="ECO:0000256" key="2">
    <source>
        <dbReference type="ARBA" id="ARBA00022670"/>
    </source>
</evidence>
<organism evidence="7 8">
    <name type="scientific">Mesorhabditis belari</name>
    <dbReference type="NCBI Taxonomy" id="2138241"/>
    <lineage>
        <taxon>Eukaryota</taxon>
        <taxon>Metazoa</taxon>
        <taxon>Ecdysozoa</taxon>
        <taxon>Nematoda</taxon>
        <taxon>Chromadorea</taxon>
        <taxon>Rhabditida</taxon>
        <taxon>Rhabditina</taxon>
        <taxon>Rhabditomorpha</taxon>
        <taxon>Rhabditoidea</taxon>
        <taxon>Rhabditidae</taxon>
        <taxon>Mesorhabditinae</taxon>
        <taxon>Mesorhabditis</taxon>
    </lineage>
</organism>
<evidence type="ECO:0000259" key="6">
    <source>
        <dbReference type="PROSITE" id="PS50600"/>
    </source>
</evidence>
<sequence>MGRPVTRASYMSPPRFLDLEQIDSTERETSRKRRRDNNTQHIGTVKKSRLESFRPTTIINSVISTFRGAFNYFMPTAPAIMDTDRATTSRALNRQEIYLSNSEEEDEVQVIEPNERRYLRQPAAGDRGAAEDDVIFLRPEPKRQEPHAIIIDSPSLTRNTMTSPQKPSTSSRHEMTYEDEVIPLGTKKAAELKTPEIITLDNPTDIEVITLEDEKSNHATPKNSLLRSPKKRPPMDTNSLDVYKRLLVNDLNLGSALNMVPYQITQVPLYRRDGLFKKKGQSRRGSHLQRIHHAFNGEKEDGDDDISIVSTRDSTFSTPASFTQRSRSSSTSSSVIVTAQYFNDVENKFTSLNLNSSAIAARFEKSLQHRKTYDSSLIVELDQVKSARNEKKKGQNFVDELRTKLKISGIKIPIAKPEKKRLIDLPAAAEDLIGRAWNASASQTEVMGKCFGVEIMRKDLLTLRPSQWLNDEVINAFLSLLVDRSEKSSKYPKAYTFNTFFYKNIRDPNKGYKSVARWTRKVDIFAKEVIFVPVHLDVHWCMAIINMIEQKIEYYDSMAGYSDSDQCLRLLLDYLVKEAENKKKAFNPKEWSTVFRQDCPQQKNGYDCGVFSCLFAEYASRQADLTFTQADINYYRKRMVWEICNANMLES</sequence>
<keyword evidence="4" id="KW-0788">Thiol protease</keyword>
<feature type="region of interest" description="Disordered" evidence="5">
    <location>
        <begin position="216"/>
        <end position="237"/>
    </location>
</feature>
<name>A0AAF3JBG4_9BILA</name>
<keyword evidence="7" id="KW-1185">Reference proteome</keyword>
<proteinExistence type="inferred from homology"/>
<dbReference type="Proteomes" id="UP000887575">
    <property type="component" value="Unassembled WGS sequence"/>
</dbReference>
<feature type="region of interest" description="Disordered" evidence="5">
    <location>
        <begin position="24"/>
        <end position="46"/>
    </location>
</feature>
<dbReference type="PANTHER" id="PTHR12606">
    <property type="entry name" value="SENTRIN/SUMO-SPECIFIC PROTEASE"/>
    <property type="match status" value="1"/>
</dbReference>
<comment type="similarity">
    <text evidence="1">Belongs to the peptidase C48 family.</text>
</comment>
<evidence type="ECO:0000256" key="4">
    <source>
        <dbReference type="ARBA" id="ARBA00022807"/>
    </source>
</evidence>
<evidence type="ECO:0000256" key="5">
    <source>
        <dbReference type="SAM" id="MobiDB-lite"/>
    </source>
</evidence>
<protein>
    <recommendedName>
        <fullName evidence="6">Ubiquitin-like protease family profile domain-containing protein</fullName>
    </recommendedName>
</protein>
<dbReference type="GO" id="GO:0006508">
    <property type="term" value="P:proteolysis"/>
    <property type="evidence" value="ECO:0007669"/>
    <property type="project" value="UniProtKB-KW"/>
</dbReference>
<dbReference type="Gene3D" id="3.40.395.10">
    <property type="entry name" value="Adenoviral Proteinase, Chain A"/>
    <property type="match status" value="1"/>
</dbReference>
<dbReference type="WBParaSite" id="MBELARI_LOCUS8282">
    <property type="protein sequence ID" value="MBELARI_LOCUS8282"/>
    <property type="gene ID" value="MBELARI_LOCUS8282"/>
</dbReference>
<dbReference type="InterPro" id="IPR038765">
    <property type="entry name" value="Papain-like_cys_pep_sf"/>
</dbReference>
<dbReference type="AlphaFoldDB" id="A0AAF3JBG4"/>
<dbReference type="PROSITE" id="PS50600">
    <property type="entry name" value="ULP_PROTEASE"/>
    <property type="match status" value="1"/>
</dbReference>
<dbReference type="GO" id="GO:0080090">
    <property type="term" value="P:regulation of primary metabolic process"/>
    <property type="evidence" value="ECO:0007669"/>
    <property type="project" value="UniProtKB-ARBA"/>
</dbReference>
<dbReference type="GO" id="GO:0016929">
    <property type="term" value="F:deSUMOylase activity"/>
    <property type="evidence" value="ECO:0007669"/>
    <property type="project" value="TreeGrafter"/>
</dbReference>
<keyword evidence="3" id="KW-0378">Hydrolase</keyword>
<evidence type="ECO:0000313" key="8">
    <source>
        <dbReference type="WBParaSite" id="MBELARI_LOCUS8282"/>
    </source>
</evidence>